<keyword evidence="3" id="KW-1185">Reference proteome</keyword>
<dbReference type="EC" id="3.5.1.23" evidence="1"/>
<dbReference type="PANTHER" id="PTHR28583:SF1">
    <property type="entry name" value="ACID CERAMIDASE"/>
    <property type="match status" value="1"/>
</dbReference>
<evidence type="ECO:0000256" key="1">
    <source>
        <dbReference type="ARBA" id="ARBA00011891"/>
    </source>
</evidence>
<gene>
    <name evidence="2" type="primary">Asah1</name>
    <name evidence="2" type="ORF">AK812_SmicGene45739</name>
</gene>
<sequence>VQWQHFVELCGLLARVGLNLLDHWTAALDKVLTPEEQLDWVITLRAGELEFDDYMRELYGMVGWFMRPEDDPTVLHNQLVLFNAIYEFRMPDGRILDLPDVTFTARYWKDGKVLMLAPSFLGWVGIHTGMRMDGWTFEQNMRHPLDRAKSLQAFKAGKGDLYGWRVRQIMETSPTYQGALTSLTNTRVMAPMYFILSGKGKYEGAVITKDLGDDHLAGTPEVRQLNEADGTWYLLQTNDDVNKLPEDSRRPASKLMLASVNQTQVDQALVWKLIRSQTLVVPETVFTWVADSSTGYSEVITSGPKRVAGQKIGHTKWARKALLASESGFF</sequence>
<proteinExistence type="predicted"/>
<protein>
    <recommendedName>
        <fullName evidence="1">ceramidase</fullName>
        <ecNumber evidence="1">3.5.1.23</ecNumber>
    </recommendedName>
</protein>
<dbReference type="EMBL" id="LSRX01003385">
    <property type="protein sequence ID" value="OLP74660.1"/>
    <property type="molecule type" value="Genomic_DNA"/>
</dbReference>
<name>A0A1Q9BVP2_SYMMI</name>
<dbReference type="AlphaFoldDB" id="A0A1Q9BVP2"/>
<evidence type="ECO:0000313" key="2">
    <source>
        <dbReference type="EMBL" id="OLP74660.1"/>
    </source>
</evidence>
<dbReference type="PANTHER" id="PTHR28583">
    <property type="entry name" value="ACID AMIDASE"/>
    <property type="match status" value="1"/>
</dbReference>
<evidence type="ECO:0000313" key="3">
    <source>
        <dbReference type="Proteomes" id="UP000186817"/>
    </source>
</evidence>
<organism evidence="2 3">
    <name type="scientific">Symbiodinium microadriaticum</name>
    <name type="common">Dinoflagellate</name>
    <name type="synonym">Zooxanthella microadriatica</name>
    <dbReference type="NCBI Taxonomy" id="2951"/>
    <lineage>
        <taxon>Eukaryota</taxon>
        <taxon>Sar</taxon>
        <taxon>Alveolata</taxon>
        <taxon>Dinophyceae</taxon>
        <taxon>Suessiales</taxon>
        <taxon>Symbiodiniaceae</taxon>
        <taxon>Symbiodinium</taxon>
    </lineage>
</organism>
<dbReference type="OrthoDB" id="414989at2759"/>
<dbReference type="GO" id="GO:0017040">
    <property type="term" value="F:N-acylsphingosine amidohydrolase activity"/>
    <property type="evidence" value="ECO:0007669"/>
    <property type="project" value="UniProtKB-EC"/>
</dbReference>
<feature type="non-terminal residue" evidence="2">
    <location>
        <position position="1"/>
    </location>
</feature>
<reference evidence="2 3" key="1">
    <citation type="submission" date="2016-02" db="EMBL/GenBank/DDBJ databases">
        <title>Genome analysis of coral dinoflagellate symbionts highlights evolutionary adaptations to a symbiotic lifestyle.</title>
        <authorList>
            <person name="Aranda M."/>
            <person name="Li Y."/>
            <person name="Liew Y.J."/>
            <person name="Baumgarten S."/>
            <person name="Simakov O."/>
            <person name="Wilson M."/>
            <person name="Piel J."/>
            <person name="Ashoor H."/>
            <person name="Bougouffa S."/>
            <person name="Bajic V.B."/>
            <person name="Ryu T."/>
            <person name="Ravasi T."/>
            <person name="Bayer T."/>
            <person name="Micklem G."/>
            <person name="Kim H."/>
            <person name="Bhak J."/>
            <person name="Lajeunesse T.C."/>
            <person name="Voolstra C.R."/>
        </authorList>
    </citation>
    <scope>NUCLEOTIDE SEQUENCE [LARGE SCALE GENOMIC DNA]</scope>
    <source>
        <strain evidence="2 3">CCMP2467</strain>
    </source>
</reference>
<dbReference type="Proteomes" id="UP000186817">
    <property type="component" value="Unassembled WGS sequence"/>
</dbReference>
<comment type="caution">
    <text evidence="2">The sequence shown here is derived from an EMBL/GenBank/DDBJ whole genome shotgun (WGS) entry which is preliminary data.</text>
</comment>
<accession>A0A1Q9BVP2</accession>